<dbReference type="STRING" id="521096.Tpau_0043"/>
<dbReference type="PANTHER" id="PTHR42877:SF4">
    <property type="entry name" value="FAD_NAD(P)-BINDING DOMAIN-CONTAINING PROTEIN-RELATED"/>
    <property type="match status" value="1"/>
</dbReference>
<dbReference type="PRINTS" id="PR00411">
    <property type="entry name" value="PNDRDTASEI"/>
</dbReference>
<keyword evidence="2" id="KW-1185">Reference proteome</keyword>
<dbReference type="InterPro" id="IPR051209">
    <property type="entry name" value="FAD-bind_Monooxygenase_sf"/>
</dbReference>
<evidence type="ECO:0000313" key="2">
    <source>
        <dbReference type="Proteomes" id="UP000001213"/>
    </source>
</evidence>
<sequence>MTEPRVVIIGAGVAGISTAYVLQQQGFTDWVVLEKGADVGGVWYWNHYPGLTCDVPSQIYQFAFAPKPDWERIWATGPDIQRYHRDVVDELGLADRIRCDTEVLAAEFDDASHTWTLTLNTGETLVADFVVCATGVLQNPAIPDLPGLAKFDGPVVHTARWDDALVTDGKRIAVIGTGSTGVQVVSALHSGARSVTHFVRSPQWVLWAPMRIPQFSAVTTLFERVPGLLDSVHRGLLWGSGILADIVTTPSWRRRAVQAYARASLRLQVRDKQLRTRLTPDYEPLCKRQVVSGSYYRALQSDTVELVTDDIAEITAEGLRTADGTLHEADVLVLATGFRAHDYMRPMQVTGREGIKLDDAWADGPRAYRMTAIPGFPNLFTVLGPNSPTGSISLQFSAELTARYIAQWLERFRRGELTAVEVTEEATAAFTEKVAAAMGPTVWNTGCNSWYFTDGGTIDLWPFDRKTMVDMLSAPDDRDFVVTAPRR</sequence>
<name>D5UPS9_TSUPD</name>
<organism evidence="1 2">
    <name type="scientific">Tsukamurella paurometabola (strain ATCC 8368 / DSM 20162 / CCUG 35730 / CIP 100753 / JCM 10117 / KCTC 9821 / NBRC 16120 / NCIMB 702349 / NCTC 13040)</name>
    <name type="common">Corynebacterium paurometabolum</name>
    <dbReference type="NCBI Taxonomy" id="521096"/>
    <lineage>
        <taxon>Bacteria</taxon>
        <taxon>Bacillati</taxon>
        <taxon>Actinomycetota</taxon>
        <taxon>Actinomycetes</taxon>
        <taxon>Mycobacteriales</taxon>
        <taxon>Tsukamurellaceae</taxon>
        <taxon>Tsukamurella</taxon>
    </lineage>
</organism>
<reference evidence="1 2" key="2">
    <citation type="journal article" date="2011" name="Stand. Genomic Sci.">
        <title>Complete genome sequence of Tsukamurella paurometabola type strain (no. 33).</title>
        <authorList>
            <person name="Munk A.C."/>
            <person name="Lapidus A."/>
            <person name="Lucas S."/>
            <person name="Nolan M."/>
            <person name="Tice H."/>
            <person name="Cheng J.F."/>
            <person name="Del Rio T.G."/>
            <person name="Goodwin L."/>
            <person name="Pitluck S."/>
            <person name="Liolios K."/>
            <person name="Huntemann M."/>
            <person name="Ivanova N."/>
            <person name="Mavromatis K."/>
            <person name="Mikhailova N."/>
            <person name="Pati A."/>
            <person name="Chen A."/>
            <person name="Palaniappan K."/>
            <person name="Tapia R."/>
            <person name="Han C."/>
            <person name="Land M."/>
            <person name="Hauser L."/>
            <person name="Chang Y.J."/>
            <person name="Jeffries C.D."/>
            <person name="Brettin T."/>
            <person name="Yasawong M."/>
            <person name="Brambilla E.M."/>
            <person name="Rohde M."/>
            <person name="Sikorski J."/>
            <person name="Goker M."/>
            <person name="Detter J.C."/>
            <person name="Woyke T."/>
            <person name="Bristow J."/>
            <person name="Eisen J.A."/>
            <person name="Markowitz V."/>
            <person name="Hugenholtz P."/>
            <person name="Kyrpides N.C."/>
            <person name="Klenk H.P."/>
        </authorList>
    </citation>
    <scope>NUCLEOTIDE SEQUENCE [LARGE SCALE GENOMIC DNA]</scope>
    <source>
        <strain evidence="2">ATCC 8368 / DSM 20162 / CCUG 35730 / CIP 100753 / JCM 10117 / KCTC 9821 / NBRC 16120 / NCIMB 702349 / NCTC 13040</strain>
    </source>
</reference>
<proteinExistence type="predicted"/>
<dbReference type="PANTHER" id="PTHR42877">
    <property type="entry name" value="L-ORNITHINE N(5)-MONOOXYGENASE-RELATED"/>
    <property type="match status" value="1"/>
</dbReference>
<dbReference type="eggNOG" id="COG2072">
    <property type="taxonomic scope" value="Bacteria"/>
</dbReference>
<accession>D5UPS9</accession>
<gene>
    <name evidence="1" type="ordered locus">Tpau_0043</name>
</gene>
<dbReference type="PRINTS" id="PR00368">
    <property type="entry name" value="FADPNR"/>
</dbReference>
<reference evidence="2" key="1">
    <citation type="submission" date="2010-03" db="EMBL/GenBank/DDBJ databases">
        <title>The complete chromosome of Tsukamurella paurometabola DSM 20162.</title>
        <authorList>
            <consortium name="US DOE Joint Genome Institute (JGI-PGF)"/>
            <person name="Lucas S."/>
            <person name="Copeland A."/>
            <person name="Lapidus A."/>
            <person name="Glavina del Rio T."/>
            <person name="Dalin E."/>
            <person name="Tice H."/>
            <person name="Bruce D."/>
            <person name="Goodwin L."/>
            <person name="Pitluck S."/>
            <person name="Kyrpides N."/>
            <person name="Mavromatis K."/>
            <person name="Ivanova N."/>
            <person name="Mikhailova N."/>
            <person name="Munk A.C."/>
            <person name="Brettin T."/>
            <person name="Detter J.C."/>
            <person name="Tapia R."/>
            <person name="Han C."/>
            <person name="Larimer F."/>
            <person name="Land M."/>
            <person name="Hauser L."/>
            <person name="Markowitz V."/>
            <person name="Cheng J.-F."/>
            <person name="Hugenholtz P."/>
            <person name="Woyke T."/>
            <person name="Wu D."/>
            <person name="Jando M."/>
            <person name="Brambilla E."/>
            <person name="Klenk H.-P."/>
            <person name="Eisen J.A."/>
        </authorList>
    </citation>
    <scope>NUCLEOTIDE SEQUENCE [LARGE SCALE GENOMIC DNA]</scope>
    <source>
        <strain evidence="2">ATCC 8368 / DSM 20162 / CCUG 35730 / CIP 100753 / JCM 10117 / KCTC 9821 / NBRC 16120 / NCIMB 702349 / NCTC 13040</strain>
    </source>
</reference>
<dbReference type="InterPro" id="IPR036188">
    <property type="entry name" value="FAD/NAD-bd_sf"/>
</dbReference>
<evidence type="ECO:0000313" key="1">
    <source>
        <dbReference type="EMBL" id="ADG76697.1"/>
    </source>
</evidence>
<dbReference type="SUPFAM" id="SSF51905">
    <property type="entry name" value="FAD/NAD(P)-binding domain"/>
    <property type="match status" value="1"/>
</dbReference>
<dbReference type="RefSeq" id="WP_013124752.1">
    <property type="nucleotide sequence ID" value="NC_014158.1"/>
</dbReference>
<dbReference type="Gene3D" id="3.50.50.60">
    <property type="entry name" value="FAD/NAD(P)-binding domain"/>
    <property type="match status" value="3"/>
</dbReference>
<dbReference type="AlphaFoldDB" id="D5UPS9"/>
<dbReference type="KEGG" id="tpr:Tpau_0043"/>
<dbReference type="Proteomes" id="UP000001213">
    <property type="component" value="Chromosome"/>
</dbReference>
<dbReference type="HOGENOM" id="CLU_006937_7_1_11"/>
<protein>
    <submittedName>
        <fullName evidence="1">FAD-dependent pyridine nucleotide-disulfide oxidoreductase</fullName>
    </submittedName>
</protein>
<dbReference type="EMBL" id="CP001966">
    <property type="protein sequence ID" value="ADG76697.1"/>
    <property type="molecule type" value="Genomic_DNA"/>
</dbReference>
<dbReference type="Pfam" id="PF13738">
    <property type="entry name" value="Pyr_redox_3"/>
    <property type="match status" value="1"/>
</dbReference>